<keyword evidence="1" id="KW-0732">Signal</keyword>
<feature type="signal peptide" evidence="1">
    <location>
        <begin position="1"/>
        <end position="21"/>
    </location>
</feature>
<evidence type="ECO:0008006" key="4">
    <source>
        <dbReference type="Google" id="ProtNLM"/>
    </source>
</evidence>
<comment type="caution">
    <text evidence="2">The sequence shown here is derived from an EMBL/GenBank/DDBJ whole genome shotgun (WGS) entry which is preliminary data.</text>
</comment>
<dbReference type="AlphaFoldDB" id="A0A1Y1QQQ9"/>
<accession>A0A1Y1QQQ9</accession>
<reference evidence="2 3" key="1">
    <citation type="submission" date="2017-01" db="EMBL/GenBank/DDBJ databases">
        <title>Novel large sulfur bacteria in the metagenomes of groundwater-fed chemosynthetic microbial mats in the Lake Huron basin.</title>
        <authorList>
            <person name="Sharrar A.M."/>
            <person name="Flood B.E."/>
            <person name="Bailey J.V."/>
            <person name="Jones D.S."/>
            <person name="Biddanda B."/>
            <person name="Ruberg S.A."/>
            <person name="Marcus D.N."/>
            <person name="Dick G.J."/>
        </authorList>
    </citation>
    <scope>NUCLEOTIDE SEQUENCE [LARGE SCALE GENOMIC DNA]</scope>
    <source>
        <strain evidence="2">A8</strain>
    </source>
</reference>
<feature type="chain" id="PRO_5010983797" description="WxL domain-containing protein" evidence="1">
    <location>
        <begin position="22"/>
        <end position="173"/>
    </location>
</feature>
<evidence type="ECO:0000256" key="1">
    <source>
        <dbReference type="SAM" id="SignalP"/>
    </source>
</evidence>
<protein>
    <recommendedName>
        <fullName evidence="4">WxL domain-containing protein</fullName>
    </recommendedName>
</protein>
<evidence type="ECO:0000313" key="2">
    <source>
        <dbReference type="EMBL" id="OQX11623.1"/>
    </source>
</evidence>
<organism evidence="2 3">
    <name type="scientific">Thiothrix lacustris</name>
    <dbReference type="NCBI Taxonomy" id="525917"/>
    <lineage>
        <taxon>Bacteria</taxon>
        <taxon>Pseudomonadati</taxon>
        <taxon>Pseudomonadota</taxon>
        <taxon>Gammaproteobacteria</taxon>
        <taxon>Thiotrichales</taxon>
        <taxon>Thiotrichaceae</taxon>
        <taxon>Thiothrix</taxon>
    </lineage>
</organism>
<name>A0A1Y1QQQ9_9GAMM</name>
<sequence>MKKLRIVTALLASLLSSAAVAAEDAGYADISFTIPLVALIDVSNPGTTLRYTEPTDAGAGFSSQFTGANRSSTLAISSNMPNSKLTAQTDTALPAGMKLTVETEIPPLSVDAQVELNTPSTNPRQLTPIGLISTTQGSLKLGLAIDTGVFSATGGMIPHGTKTYKVIYTLTEN</sequence>
<gene>
    <name evidence="2" type="ORF">BWK73_17250</name>
</gene>
<dbReference type="EMBL" id="MTEJ01000084">
    <property type="protein sequence ID" value="OQX11623.1"/>
    <property type="molecule type" value="Genomic_DNA"/>
</dbReference>
<proteinExistence type="predicted"/>
<evidence type="ECO:0000313" key="3">
    <source>
        <dbReference type="Proteomes" id="UP000192491"/>
    </source>
</evidence>
<dbReference type="Proteomes" id="UP000192491">
    <property type="component" value="Unassembled WGS sequence"/>
</dbReference>